<evidence type="ECO:0000313" key="1">
    <source>
        <dbReference type="EMBL" id="TMW85819.1"/>
    </source>
</evidence>
<protein>
    <submittedName>
        <fullName evidence="1">Uncharacterized protein</fullName>
    </submittedName>
</protein>
<sequence>PKPLAMRLLMADQTMKRPIEILHDVLVKVERSYFRQILSFLIVKSILKCLLFLRGHSLLRVTHPDMEKRQMKFRLNNEEATFKICRSMRQSCELQLVYAISYKEKMKKDYDLKSEKGEFMVGDLVLLDISRLRWLPGKLKSKWTGPYLITQLFPHGAVELETKEGVRFK</sequence>
<comment type="caution">
    <text evidence="1">The sequence shown here is derived from an EMBL/GenBank/DDBJ whole genome shotgun (WGS) entry which is preliminary data.</text>
</comment>
<accession>A0A6N2AVS2</accession>
<reference evidence="1" key="1">
    <citation type="submission" date="2019-05" db="EMBL/GenBank/DDBJ databases">
        <title>The de novo reference genome and transcriptome assemblies of the wild tomato species Solanum chilense.</title>
        <authorList>
            <person name="Stam R."/>
            <person name="Nosenko T."/>
            <person name="Hoerger A.C."/>
            <person name="Stephan W."/>
            <person name="Seidel M.A."/>
            <person name="Kuhn J.M.M."/>
            <person name="Haberer G."/>
            <person name="Tellier A."/>
        </authorList>
    </citation>
    <scope>NUCLEOTIDE SEQUENCE</scope>
    <source>
        <tissue evidence="1">Mature leaves</tissue>
    </source>
</reference>
<dbReference type="EMBL" id="RXGB01007089">
    <property type="protein sequence ID" value="TMW85819.1"/>
    <property type="molecule type" value="Genomic_DNA"/>
</dbReference>
<proteinExistence type="predicted"/>
<organism evidence="1">
    <name type="scientific">Solanum chilense</name>
    <name type="common">Tomato</name>
    <name type="synonym">Lycopersicon chilense</name>
    <dbReference type="NCBI Taxonomy" id="4083"/>
    <lineage>
        <taxon>Eukaryota</taxon>
        <taxon>Viridiplantae</taxon>
        <taxon>Streptophyta</taxon>
        <taxon>Embryophyta</taxon>
        <taxon>Tracheophyta</taxon>
        <taxon>Spermatophyta</taxon>
        <taxon>Magnoliopsida</taxon>
        <taxon>eudicotyledons</taxon>
        <taxon>Gunneridae</taxon>
        <taxon>Pentapetalae</taxon>
        <taxon>asterids</taxon>
        <taxon>lamiids</taxon>
        <taxon>Solanales</taxon>
        <taxon>Solanaceae</taxon>
        <taxon>Solanoideae</taxon>
        <taxon>Solaneae</taxon>
        <taxon>Solanum</taxon>
        <taxon>Solanum subgen. Lycopersicon</taxon>
    </lineage>
</organism>
<name>A0A6N2AVS2_SOLCI</name>
<feature type="non-terminal residue" evidence="1">
    <location>
        <position position="169"/>
    </location>
</feature>
<feature type="non-terminal residue" evidence="1">
    <location>
        <position position="1"/>
    </location>
</feature>
<dbReference type="AlphaFoldDB" id="A0A6N2AVS2"/>
<gene>
    <name evidence="1" type="ORF">EJD97_022433</name>
</gene>